<feature type="region of interest" description="Disordered" evidence="1">
    <location>
        <begin position="294"/>
        <end position="371"/>
    </location>
</feature>
<keyword evidence="3" id="KW-0732">Signal</keyword>
<dbReference type="Proteomes" id="UP000554235">
    <property type="component" value="Unassembled WGS sequence"/>
</dbReference>
<feature type="signal peptide" evidence="3">
    <location>
        <begin position="1"/>
        <end position="18"/>
    </location>
</feature>
<dbReference type="OrthoDB" id="4084551at2759"/>
<keyword evidence="5" id="KW-1185">Reference proteome</keyword>
<evidence type="ECO:0000256" key="2">
    <source>
        <dbReference type="SAM" id="Phobius"/>
    </source>
</evidence>
<evidence type="ECO:0000256" key="3">
    <source>
        <dbReference type="SAM" id="SignalP"/>
    </source>
</evidence>
<feature type="compositionally biased region" description="Basic and acidic residues" evidence="1">
    <location>
        <begin position="357"/>
        <end position="371"/>
    </location>
</feature>
<protein>
    <submittedName>
        <fullName evidence="4">Uncharacterized protein</fullName>
    </submittedName>
</protein>
<dbReference type="AlphaFoldDB" id="A0A8H4P9P5"/>
<name>A0A8H4P9P5_9HYPO</name>
<organism evidence="4 5">
    <name type="scientific">Fusarium albosuccineum</name>
    <dbReference type="NCBI Taxonomy" id="1237068"/>
    <lineage>
        <taxon>Eukaryota</taxon>
        <taxon>Fungi</taxon>
        <taxon>Dikarya</taxon>
        <taxon>Ascomycota</taxon>
        <taxon>Pezizomycotina</taxon>
        <taxon>Sordariomycetes</taxon>
        <taxon>Hypocreomycetidae</taxon>
        <taxon>Hypocreales</taxon>
        <taxon>Nectriaceae</taxon>
        <taxon>Fusarium</taxon>
        <taxon>Fusarium decemcellulare species complex</taxon>
    </lineage>
</organism>
<evidence type="ECO:0000313" key="4">
    <source>
        <dbReference type="EMBL" id="KAF4467549.1"/>
    </source>
</evidence>
<dbReference type="InterPro" id="IPR028000">
    <property type="entry name" value="Pma1"/>
</dbReference>
<feature type="compositionally biased region" description="Basic and acidic residues" evidence="1">
    <location>
        <begin position="301"/>
        <end position="332"/>
    </location>
</feature>
<comment type="caution">
    <text evidence="4">The sequence shown here is derived from an EMBL/GenBank/DDBJ whole genome shotgun (WGS) entry which is preliminary data.</text>
</comment>
<sequence length="371" mass="41356">MHASKVLASMGLVASASASILRYAPVEEREFVVEKRADATAAWVTVDDEKQPAQTYTPSMTVVDGTTSIKDAAPHDLTASVFTWTTWGEIYTSTGEPPNPTASGKHGEGTFSRCYNKDGDNAPFCSPYNSSTLIRDETYYVTWDPDYFNKTHDNSTMMVFLRLDLYNSTSEEYEKEGDDFDQVPAKFGFWPFKVKGDYFKAGGDHNISLTLYSNVNKSAEKTKASTIYLNLAEKSNPTNPHPVVPHGHTLTIALPVVFGSIILLLIGGFLWNRKTRRIGLGNVMSRSRHGYTGRAQRRLFGRKDNGIQLDTRDLPPPSEYRDAPERARRDSDGLGSLAGSPVDPSFAQQGTTGGRNVFRDEMRRQEQERRN</sequence>
<reference evidence="4 5" key="1">
    <citation type="submission" date="2020-01" db="EMBL/GenBank/DDBJ databases">
        <title>Identification and distribution of gene clusters putatively required for synthesis of sphingolipid metabolism inhibitors in phylogenetically diverse species of the filamentous fungus Fusarium.</title>
        <authorList>
            <person name="Kim H.-S."/>
            <person name="Busman M."/>
            <person name="Brown D.W."/>
            <person name="Divon H."/>
            <person name="Uhlig S."/>
            <person name="Proctor R.H."/>
        </authorList>
    </citation>
    <scope>NUCLEOTIDE SEQUENCE [LARGE SCALE GENOMIC DNA]</scope>
    <source>
        <strain evidence="4 5">NRRL 20459</strain>
    </source>
</reference>
<keyword evidence="2" id="KW-0812">Transmembrane</keyword>
<keyword evidence="2" id="KW-0472">Membrane</keyword>
<feature type="transmembrane region" description="Helical" evidence="2">
    <location>
        <begin position="252"/>
        <end position="271"/>
    </location>
</feature>
<feature type="chain" id="PRO_5034348244" evidence="3">
    <location>
        <begin position="19"/>
        <end position="371"/>
    </location>
</feature>
<proteinExistence type="predicted"/>
<dbReference type="Pfam" id="PF14610">
    <property type="entry name" value="Psg1"/>
    <property type="match status" value="1"/>
</dbReference>
<gene>
    <name evidence="4" type="ORF">FALBO_5575</name>
</gene>
<keyword evidence="2" id="KW-1133">Transmembrane helix</keyword>
<evidence type="ECO:0000256" key="1">
    <source>
        <dbReference type="SAM" id="MobiDB-lite"/>
    </source>
</evidence>
<accession>A0A8H4P9P5</accession>
<evidence type="ECO:0000313" key="5">
    <source>
        <dbReference type="Proteomes" id="UP000554235"/>
    </source>
</evidence>
<dbReference type="EMBL" id="JAADYS010000730">
    <property type="protein sequence ID" value="KAF4467549.1"/>
    <property type="molecule type" value="Genomic_DNA"/>
</dbReference>